<dbReference type="AlphaFoldDB" id="A0A0A9GBX6"/>
<evidence type="ECO:0000313" key="1">
    <source>
        <dbReference type="EMBL" id="JAE20046.1"/>
    </source>
</evidence>
<proteinExistence type="predicted"/>
<dbReference type="EMBL" id="GBRH01177850">
    <property type="protein sequence ID" value="JAE20046.1"/>
    <property type="molecule type" value="Transcribed_RNA"/>
</dbReference>
<sequence>MLVLSEDITSIFCSSVNSSILSRAAATCFSWQTSSNASVMLSCKDLITWVIIPYKRSLSASVNDRKARLTSSREQAMRRQPVTTLNDHWRLLYLPSPAGSIGGGFRRGGGWRRRPFLF</sequence>
<reference evidence="1" key="1">
    <citation type="submission" date="2014-09" db="EMBL/GenBank/DDBJ databases">
        <authorList>
            <person name="Magalhaes I.L.F."/>
            <person name="Oliveira U."/>
            <person name="Santos F.R."/>
            <person name="Vidigal T.H.D.A."/>
            <person name="Brescovit A.D."/>
            <person name="Santos A.J."/>
        </authorList>
    </citation>
    <scope>NUCLEOTIDE SEQUENCE</scope>
    <source>
        <tissue evidence="1">Shoot tissue taken approximately 20 cm above the soil surface</tissue>
    </source>
</reference>
<protein>
    <submittedName>
        <fullName evidence="1">Uncharacterized protein</fullName>
    </submittedName>
</protein>
<name>A0A0A9GBX6_ARUDO</name>
<reference evidence="1" key="2">
    <citation type="journal article" date="2015" name="Data Brief">
        <title>Shoot transcriptome of the giant reed, Arundo donax.</title>
        <authorList>
            <person name="Barrero R.A."/>
            <person name="Guerrero F.D."/>
            <person name="Moolhuijzen P."/>
            <person name="Goolsby J.A."/>
            <person name="Tidwell J."/>
            <person name="Bellgard S.E."/>
            <person name="Bellgard M.I."/>
        </authorList>
    </citation>
    <scope>NUCLEOTIDE SEQUENCE</scope>
    <source>
        <tissue evidence="1">Shoot tissue taken approximately 20 cm above the soil surface</tissue>
    </source>
</reference>
<accession>A0A0A9GBX6</accession>
<organism evidence="1">
    <name type="scientific">Arundo donax</name>
    <name type="common">Giant reed</name>
    <name type="synonym">Donax arundinaceus</name>
    <dbReference type="NCBI Taxonomy" id="35708"/>
    <lineage>
        <taxon>Eukaryota</taxon>
        <taxon>Viridiplantae</taxon>
        <taxon>Streptophyta</taxon>
        <taxon>Embryophyta</taxon>
        <taxon>Tracheophyta</taxon>
        <taxon>Spermatophyta</taxon>
        <taxon>Magnoliopsida</taxon>
        <taxon>Liliopsida</taxon>
        <taxon>Poales</taxon>
        <taxon>Poaceae</taxon>
        <taxon>PACMAD clade</taxon>
        <taxon>Arundinoideae</taxon>
        <taxon>Arundineae</taxon>
        <taxon>Arundo</taxon>
    </lineage>
</organism>